<feature type="region of interest" description="Disordered" evidence="5">
    <location>
        <begin position="246"/>
        <end position="265"/>
    </location>
</feature>
<dbReference type="AlphaFoldDB" id="A0A916K2C6"/>
<dbReference type="EMBL" id="CAJVAP010000034">
    <property type="protein sequence ID" value="CAG7620020.1"/>
    <property type="molecule type" value="Genomic_DNA"/>
</dbReference>
<keyword evidence="4 6" id="KW-0472">Membrane</keyword>
<dbReference type="RefSeq" id="WP_218116262.1">
    <property type="nucleotide sequence ID" value="NZ_CAJVAP010000034.1"/>
</dbReference>
<keyword evidence="8" id="KW-1185">Reference proteome</keyword>
<evidence type="ECO:0000256" key="5">
    <source>
        <dbReference type="SAM" id="MobiDB-lite"/>
    </source>
</evidence>
<proteinExistence type="predicted"/>
<reference evidence="7" key="1">
    <citation type="submission" date="2021-06" db="EMBL/GenBank/DDBJ databases">
        <authorList>
            <person name="Criscuolo A."/>
        </authorList>
    </citation>
    <scope>NUCLEOTIDE SEQUENCE</scope>
    <source>
        <strain evidence="7">CIP111803</strain>
    </source>
</reference>
<dbReference type="PANTHER" id="PTHR30168:SF0">
    <property type="entry name" value="INNER MEMBRANE PROTEIN"/>
    <property type="match status" value="1"/>
</dbReference>
<comment type="subcellular location">
    <subcellularLocation>
        <location evidence="1">Membrane</location>
        <topology evidence="1">Single-pass membrane protein</topology>
    </subcellularLocation>
</comment>
<evidence type="ECO:0000256" key="3">
    <source>
        <dbReference type="ARBA" id="ARBA00022989"/>
    </source>
</evidence>
<evidence type="ECO:0000256" key="1">
    <source>
        <dbReference type="ARBA" id="ARBA00004167"/>
    </source>
</evidence>
<evidence type="ECO:0000256" key="6">
    <source>
        <dbReference type="SAM" id="Phobius"/>
    </source>
</evidence>
<evidence type="ECO:0000313" key="8">
    <source>
        <dbReference type="Proteomes" id="UP000693892"/>
    </source>
</evidence>
<organism evidence="7 8">
    <name type="scientific">Leucobacter soli</name>
    <dbReference type="NCBI Taxonomy" id="2812850"/>
    <lineage>
        <taxon>Bacteria</taxon>
        <taxon>Bacillati</taxon>
        <taxon>Actinomycetota</taxon>
        <taxon>Actinomycetes</taxon>
        <taxon>Micrococcales</taxon>
        <taxon>Microbacteriaceae</taxon>
        <taxon>Leucobacter</taxon>
    </lineage>
</organism>
<dbReference type="Pfam" id="PF04228">
    <property type="entry name" value="Zn_peptidase"/>
    <property type="match status" value="1"/>
</dbReference>
<comment type="caution">
    <text evidence="7">The sequence shown here is derived from an EMBL/GenBank/DDBJ whole genome shotgun (WGS) entry which is preliminary data.</text>
</comment>
<keyword evidence="3 6" id="KW-1133">Transmembrane helix</keyword>
<evidence type="ECO:0000256" key="2">
    <source>
        <dbReference type="ARBA" id="ARBA00022692"/>
    </source>
</evidence>
<dbReference type="Proteomes" id="UP000693892">
    <property type="component" value="Unassembled WGS sequence"/>
</dbReference>
<keyword evidence="2 6" id="KW-0812">Transmembrane</keyword>
<evidence type="ECO:0008006" key="9">
    <source>
        <dbReference type="Google" id="ProtNLM"/>
    </source>
</evidence>
<feature type="transmembrane region" description="Helical" evidence="6">
    <location>
        <begin position="23"/>
        <end position="43"/>
    </location>
</feature>
<dbReference type="GO" id="GO:0016020">
    <property type="term" value="C:membrane"/>
    <property type="evidence" value="ECO:0007669"/>
    <property type="project" value="UniProtKB-SubCell"/>
</dbReference>
<accession>A0A916K2C6</accession>
<dbReference type="InterPro" id="IPR007343">
    <property type="entry name" value="Uncharacterised_pept_Zn_put"/>
</dbReference>
<name>A0A916K2C6_9MICO</name>
<evidence type="ECO:0000256" key="4">
    <source>
        <dbReference type="ARBA" id="ARBA00023136"/>
    </source>
</evidence>
<protein>
    <recommendedName>
        <fullName evidence="9">Neutral zinc metallopeptidase</fullName>
    </recommendedName>
</protein>
<dbReference type="PANTHER" id="PTHR30168">
    <property type="entry name" value="PUTATIVE MEMBRANE PROTEIN YPFJ"/>
    <property type="match status" value="1"/>
</dbReference>
<gene>
    <name evidence="7" type="ORF">LEUCIP111803_02338</name>
</gene>
<sequence>MTFNDDARIDTSKVQRRRGGKTAAIGGGSLLGIIVLAVASQLLGVDLTPLAGVIDGSGGSTSSEQTVSMEECRTGADANADDNCRMAGAADSLDTFWEGQVDGYRAPGVALYSGTTQSGCGTASASIGPFYCPSDESIYVDTDFFSTLRSDFGASAGPLAQMYVLAHEWGHHISNLTGQLRQVGNDSGAASGSVRLELQADCYAGAWVAAASTTTDANGTPFLKPVTAAEMADAMDAAAAVGDDNIQRSAGQRVNPDGFTHGSSAQRQRWFQTGYEEGALSCDTFGVSASKL</sequence>
<evidence type="ECO:0000313" key="7">
    <source>
        <dbReference type="EMBL" id="CAG7620020.1"/>
    </source>
</evidence>